<evidence type="ECO:0000256" key="10">
    <source>
        <dbReference type="ARBA" id="ARBA00023157"/>
    </source>
</evidence>
<feature type="transmembrane region" description="Helical" evidence="16">
    <location>
        <begin position="265"/>
        <end position="287"/>
    </location>
</feature>
<dbReference type="FunFam" id="1.20.1070.10:FF:000059">
    <property type="entry name" value="G protein-coupled receptor 37"/>
    <property type="match status" value="1"/>
</dbReference>
<dbReference type="GO" id="GO:0043410">
    <property type="term" value="P:positive regulation of MAPK cascade"/>
    <property type="evidence" value="ECO:0007669"/>
    <property type="project" value="UniProtKB-ARBA"/>
</dbReference>
<dbReference type="AlphaFoldDB" id="A0ABD1JUL5"/>
<dbReference type="GO" id="GO:0005886">
    <property type="term" value="C:plasma membrane"/>
    <property type="evidence" value="ECO:0007669"/>
    <property type="project" value="UniProtKB-SubCell"/>
</dbReference>
<evidence type="ECO:0000256" key="15">
    <source>
        <dbReference type="SAM" id="MobiDB-lite"/>
    </source>
</evidence>
<feature type="region of interest" description="Disordered" evidence="15">
    <location>
        <begin position="482"/>
        <end position="508"/>
    </location>
</feature>
<feature type="compositionally biased region" description="Low complexity" evidence="15">
    <location>
        <begin position="482"/>
        <end position="506"/>
    </location>
</feature>
<sequence length="540" mass="58992">MLGAFLILILGLTRPHCAKPLQEPLDSSSPSVGMLPSGFADTTPMQFSITNDRSYTTGDMAGSDHLVIHEANLKRVTRGAKGERSRQREKQDPHTFMDSRPHDPEGFFTTPRNVHLPNNTHREGRNDTSSIRIHNPLYPVTDGSYGAYAVMLLSLMVFAVGIVGNLAVMCIVWHNYYMKTAWNCILASLAFWDFLVLFFCLPVVIFNELTKRRLLGDLSCRIVPYMEVTSLGVATFSLCALSIDRFHTATSTQPKPRLVEPCQSILSKLSVIWVGSLVLAVPELLLWQLQQEVAPASGLPVDSCVRRPSVELPESVYSLVLTYHEARMWWSFGCFYCLPLLFTLACHLLTRHVAEEARQAGVGRPLSSSTTSSSSSSSSSPKRQQRRRRERQLTHTVLALATMFAVCGLPENAANITLAYAGFEVSTATLALLQLIGQFLMFARAAATPVILLCLCRALGQAFMDCCCCCCDECLPDRASSSTSSSSSSTHSTAATATSSSSPTSSVPEDKLKIVSGMTPAILFDKAKDNSSILALGTPC</sequence>
<dbReference type="Pfam" id="PF00001">
    <property type="entry name" value="7tm_1"/>
    <property type="match status" value="1"/>
</dbReference>
<keyword evidence="10" id="KW-1015">Disulfide bond</keyword>
<dbReference type="InterPro" id="IPR003909">
    <property type="entry name" value="GPR37_orph"/>
</dbReference>
<evidence type="ECO:0000256" key="3">
    <source>
        <dbReference type="ARBA" id="ARBA00022475"/>
    </source>
</evidence>
<accession>A0ABD1JUL5</accession>
<evidence type="ECO:0000256" key="17">
    <source>
        <dbReference type="SAM" id="SignalP"/>
    </source>
</evidence>
<keyword evidence="4 16" id="KW-0812">Transmembrane</keyword>
<keyword evidence="12" id="KW-0325">Glycoprotein</keyword>
<dbReference type="Gene3D" id="1.20.1070.10">
    <property type="entry name" value="Rhodopsin 7-helix transmembrane proteins"/>
    <property type="match status" value="1"/>
</dbReference>
<feature type="chain" id="PRO_5044869426" description="G-protein coupled receptors family 1 profile domain-containing protein" evidence="17">
    <location>
        <begin position="19"/>
        <end position="540"/>
    </location>
</feature>
<evidence type="ECO:0000256" key="6">
    <source>
        <dbReference type="ARBA" id="ARBA00022843"/>
    </source>
</evidence>
<keyword evidence="3" id="KW-1003">Cell membrane</keyword>
<feature type="transmembrane region" description="Helical" evidence="16">
    <location>
        <begin position="431"/>
        <end position="455"/>
    </location>
</feature>
<comment type="caution">
    <text evidence="19">The sequence shown here is derived from an EMBL/GenBank/DDBJ whole genome shotgun (WGS) entry which is preliminary data.</text>
</comment>
<evidence type="ECO:0000256" key="4">
    <source>
        <dbReference type="ARBA" id="ARBA00022692"/>
    </source>
</evidence>
<evidence type="ECO:0000256" key="9">
    <source>
        <dbReference type="ARBA" id="ARBA00023136"/>
    </source>
</evidence>
<feature type="transmembrane region" description="Helical" evidence="16">
    <location>
        <begin position="225"/>
        <end position="244"/>
    </location>
</feature>
<keyword evidence="13" id="KW-0807">Transducer</keyword>
<keyword evidence="11" id="KW-0675">Receptor</keyword>
<keyword evidence="5 17" id="KW-0732">Signal</keyword>
<feature type="transmembrane region" description="Helical" evidence="16">
    <location>
        <begin position="145"/>
        <end position="173"/>
    </location>
</feature>
<proteinExistence type="predicted"/>
<feature type="domain" description="G-protein coupled receptors family 1 profile" evidence="18">
    <location>
        <begin position="164"/>
        <end position="452"/>
    </location>
</feature>
<organism evidence="19 20">
    <name type="scientific">Coilia grayii</name>
    <name type="common">Gray's grenadier anchovy</name>
    <dbReference type="NCBI Taxonomy" id="363190"/>
    <lineage>
        <taxon>Eukaryota</taxon>
        <taxon>Metazoa</taxon>
        <taxon>Chordata</taxon>
        <taxon>Craniata</taxon>
        <taxon>Vertebrata</taxon>
        <taxon>Euteleostomi</taxon>
        <taxon>Actinopterygii</taxon>
        <taxon>Neopterygii</taxon>
        <taxon>Teleostei</taxon>
        <taxon>Clupei</taxon>
        <taxon>Clupeiformes</taxon>
        <taxon>Clupeoidei</taxon>
        <taxon>Engraulidae</taxon>
        <taxon>Coilinae</taxon>
        <taxon>Coilia</taxon>
    </lineage>
</organism>
<dbReference type="SUPFAM" id="SSF81321">
    <property type="entry name" value="Family A G protein-coupled receptor-like"/>
    <property type="match status" value="1"/>
</dbReference>
<keyword evidence="7 16" id="KW-1133">Transmembrane helix</keyword>
<feature type="compositionally biased region" description="Polar residues" evidence="15">
    <location>
        <begin position="110"/>
        <end position="119"/>
    </location>
</feature>
<feature type="transmembrane region" description="Helical" evidence="16">
    <location>
        <begin position="328"/>
        <end position="349"/>
    </location>
</feature>
<feature type="signal peptide" evidence="17">
    <location>
        <begin position="1"/>
        <end position="18"/>
    </location>
</feature>
<evidence type="ECO:0000256" key="8">
    <source>
        <dbReference type="ARBA" id="ARBA00023040"/>
    </source>
</evidence>
<feature type="compositionally biased region" description="Low complexity" evidence="15">
    <location>
        <begin position="367"/>
        <end position="380"/>
    </location>
</feature>
<keyword evidence="20" id="KW-1185">Reference proteome</keyword>
<keyword evidence="14" id="KW-0966">Cell projection</keyword>
<evidence type="ECO:0000256" key="16">
    <source>
        <dbReference type="SAM" id="Phobius"/>
    </source>
</evidence>
<comment type="subcellular location">
    <subcellularLocation>
        <location evidence="2">Cell membrane</location>
        <topology evidence="2">Multi-pass membrane protein</topology>
    </subcellularLocation>
    <subcellularLocation>
        <location evidence="1">Cell projection</location>
    </subcellularLocation>
</comment>
<evidence type="ECO:0000256" key="2">
    <source>
        <dbReference type="ARBA" id="ARBA00004651"/>
    </source>
</evidence>
<dbReference type="InterPro" id="IPR017452">
    <property type="entry name" value="GPCR_Rhodpsn_7TM"/>
</dbReference>
<feature type="transmembrane region" description="Helical" evidence="16">
    <location>
        <begin position="393"/>
        <end position="411"/>
    </location>
</feature>
<keyword evidence="8" id="KW-0297">G-protein coupled receptor</keyword>
<evidence type="ECO:0000256" key="14">
    <source>
        <dbReference type="ARBA" id="ARBA00023273"/>
    </source>
</evidence>
<dbReference type="GO" id="GO:0042995">
    <property type="term" value="C:cell projection"/>
    <property type="evidence" value="ECO:0007669"/>
    <property type="project" value="UniProtKB-SubCell"/>
</dbReference>
<dbReference type="GO" id="GO:0004930">
    <property type="term" value="F:G protein-coupled receptor activity"/>
    <property type="evidence" value="ECO:0007669"/>
    <property type="project" value="UniProtKB-KW"/>
</dbReference>
<evidence type="ECO:0000313" key="20">
    <source>
        <dbReference type="Proteomes" id="UP001591681"/>
    </source>
</evidence>
<protein>
    <recommendedName>
        <fullName evidence="18">G-protein coupled receptors family 1 profile domain-containing protein</fullName>
    </recommendedName>
</protein>
<dbReference type="PROSITE" id="PS50262">
    <property type="entry name" value="G_PROTEIN_RECEP_F1_2"/>
    <property type="match status" value="1"/>
</dbReference>
<dbReference type="PRINTS" id="PR00237">
    <property type="entry name" value="GPCRRHODOPSN"/>
</dbReference>
<dbReference type="PRINTS" id="PR01421">
    <property type="entry name" value="GPR37ORPHANR"/>
</dbReference>
<dbReference type="PANTHER" id="PTHR46216:SF4">
    <property type="entry name" value="G-PROTEIN COUPLED RECEPTOR 37-LIKE 1"/>
    <property type="match status" value="1"/>
</dbReference>
<gene>
    <name evidence="19" type="ORF">ACEWY4_012792</name>
</gene>
<dbReference type="Proteomes" id="UP001591681">
    <property type="component" value="Unassembled WGS sequence"/>
</dbReference>
<evidence type="ECO:0000259" key="18">
    <source>
        <dbReference type="PROSITE" id="PS50262"/>
    </source>
</evidence>
<feature type="transmembrane region" description="Helical" evidence="16">
    <location>
        <begin position="185"/>
        <end position="205"/>
    </location>
</feature>
<reference evidence="19 20" key="1">
    <citation type="submission" date="2024-09" db="EMBL/GenBank/DDBJ databases">
        <title>A chromosome-level genome assembly of Gray's grenadier anchovy, Coilia grayii.</title>
        <authorList>
            <person name="Fu Z."/>
        </authorList>
    </citation>
    <scope>NUCLEOTIDE SEQUENCE [LARGE SCALE GENOMIC DNA]</scope>
    <source>
        <strain evidence="19">G4</strain>
        <tissue evidence="19">Muscle</tissue>
    </source>
</reference>
<evidence type="ECO:0000256" key="1">
    <source>
        <dbReference type="ARBA" id="ARBA00004316"/>
    </source>
</evidence>
<evidence type="ECO:0000256" key="12">
    <source>
        <dbReference type="ARBA" id="ARBA00023180"/>
    </source>
</evidence>
<dbReference type="InterPro" id="IPR000276">
    <property type="entry name" value="GPCR_Rhodpsn"/>
</dbReference>
<evidence type="ECO:0000256" key="7">
    <source>
        <dbReference type="ARBA" id="ARBA00022989"/>
    </source>
</evidence>
<evidence type="ECO:0000256" key="11">
    <source>
        <dbReference type="ARBA" id="ARBA00023170"/>
    </source>
</evidence>
<evidence type="ECO:0000313" key="19">
    <source>
        <dbReference type="EMBL" id="KAL2090529.1"/>
    </source>
</evidence>
<feature type="compositionally biased region" description="Basic and acidic residues" evidence="15">
    <location>
        <begin position="80"/>
        <end position="105"/>
    </location>
</feature>
<keyword evidence="6" id="KW-0832">Ubl conjugation</keyword>
<feature type="region of interest" description="Disordered" evidence="15">
    <location>
        <begin position="361"/>
        <end position="390"/>
    </location>
</feature>
<dbReference type="PANTHER" id="PTHR46216">
    <property type="entry name" value="PROSAPOSIN RECEPTOR GPR37 FAMILY MEMBER"/>
    <property type="match status" value="1"/>
</dbReference>
<feature type="region of interest" description="Disordered" evidence="15">
    <location>
        <begin position="76"/>
        <end position="128"/>
    </location>
</feature>
<keyword evidence="9 16" id="KW-0472">Membrane</keyword>
<dbReference type="EMBL" id="JBHFQA010000011">
    <property type="protein sequence ID" value="KAL2090529.1"/>
    <property type="molecule type" value="Genomic_DNA"/>
</dbReference>
<evidence type="ECO:0000256" key="5">
    <source>
        <dbReference type="ARBA" id="ARBA00022729"/>
    </source>
</evidence>
<name>A0ABD1JUL5_9TELE</name>
<evidence type="ECO:0000256" key="13">
    <source>
        <dbReference type="ARBA" id="ARBA00023224"/>
    </source>
</evidence>